<dbReference type="KEGG" id="tet:TTHERM_00804730"/>
<keyword evidence="1" id="KW-0175">Coiled coil</keyword>
<dbReference type="SUPFAM" id="SSF52540">
    <property type="entry name" value="P-loop containing nucleoside triphosphate hydrolases"/>
    <property type="match status" value="1"/>
</dbReference>
<dbReference type="GeneID" id="7843086"/>
<evidence type="ECO:0000256" key="1">
    <source>
        <dbReference type="SAM" id="Coils"/>
    </source>
</evidence>
<accession>Q235C6</accession>
<dbReference type="OrthoDB" id="2135133at2759"/>
<keyword evidence="5" id="KW-1185">Reference proteome</keyword>
<organism evidence="4 5">
    <name type="scientific">Tetrahymena thermophila (strain SB210)</name>
    <dbReference type="NCBI Taxonomy" id="312017"/>
    <lineage>
        <taxon>Eukaryota</taxon>
        <taxon>Sar</taxon>
        <taxon>Alveolata</taxon>
        <taxon>Ciliophora</taxon>
        <taxon>Intramacronucleata</taxon>
        <taxon>Oligohymenophorea</taxon>
        <taxon>Hymenostomatida</taxon>
        <taxon>Tetrahymenina</taxon>
        <taxon>Tetrahymenidae</taxon>
        <taxon>Tetrahymena</taxon>
    </lineage>
</organism>
<dbReference type="InParanoid" id="Q235C6"/>
<dbReference type="GO" id="GO:0003924">
    <property type="term" value="F:GTPase activity"/>
    <property type="evidence" value="ECO:0007669"/>
    <property type="project" value="InterPro"/>
</dbReference>
<evidence type="ECO:0000313" key="4">
    <source>
        <dbReference type="EMBL" id="EAR92177.2"/>
    </source>
</evidence>
<dbReference type="Gene3D" id="3.40.50.300">
    <property type="entry name" value="P-loop containing nucleotide triphosphate hydrolases"/>
    <property type="match status" value="1"/>
</dbReference>
<feature type="region of interest" description="Disordered" evidence="2">
    <location>
        <begin position="1"/>
        <end position="49"/>
    </location>
</feature>
<feature type="domain" description="Guanylate-binding protein N-terminal" evidence="3">
    <location>
        <begin position="194"/>
        <end position="438"/>
    </location>
</feature>
<evidence type="ECO:0000313" key="5">
    <source>
        <dbReference type="Proteomes" id="UP000009168"/>
    </source>
</evidence>
<feature type="compositionally biased region" description="Polar residues" evidence="2">
    <location>
        <begin position="20"/>
        <end position="34"/>
    </location>
</feature>
<dbReference type="InterPro" id="IPR015894">
    <property type="entry name" value="Guanylate-bd_N"/>
</dbReference>
<dbReference type="GO" id="GO:0005525">
    <property type="term" value="F:GTP binding"/>
    <property type="evidence" value="ECO:0007669"/>
    <property type="project" value="InterPro"/>
</dbReference>
<feature type="coiled-coil region" evidence="1">
    <location>
        <begin position="655"/>
        <end position="725"/>
    </location>
</feature>
<dbReference type="AlphaFoldDB" id="Q235C6"/>
<name>Q235C6_TETTS</name>
<dbReference type="Pfam" id="PF02263">
    <property type="entry name" value="GBP"/>
    <property type="match status" value="1"/>
</dbReference>
<dbReference type="Proteomes" id="UP000009168">
    <property type="component" value="Unassembled WGS sequence"/>
</dbReference>
<dbReference type="PANTHER" id="PTHR10751">
    <property type="entry name" value="GUANYLATE BINDING PROTEIN"/>
    <property type="match status" value="1"/>
</dbReference>
<evidence type="ECO:0000259" key="3">
    <source>
        <dbReference type="Pfam" id="PF02263"/>
    </source>
</evidence>
<sequence length="764" mass="89505">MTELGQFKTGPDGRPRFLDSNDNSYEQNDITGNRSYREENNYNHQQANQGIRPEDLELMEMEQSQDEISVQESHKKGLMNSYAIGFERKLIQLQNQQLKTSKINSNYNIFDNANGQQQMDQMQDQIQQTQNLNLQSNINNRADFIKISTLDEKAKIYSPNKGLAHYEKKGPEVQFRLDEGRPVKFFQSNQYLEYEISDEAIEVISNCSGHVTFVSITGLKKTGKTFLMNQIIEASNNPNYQKLRQEEGVIIWSQPLYNTLNSSWIFFIDTCLDLERRDQLELYYITMLISSASINNTVGQLKEESLLCFNPLLKIRDIIKMENEHEVSTAINFFPSMILTLRDFSFNQLKQQSSQLKYFDDFLFDEITYLKATKEQKKTRQRILKYFKSRKLIAVNYPVDDQQMISQLENLEQEQLNEEFVRDLYFLRKTLLSSTNVKEYNGVFFNATMFLSFINSFLEDIKDKKKLDIQKAFSVLLDNEFIHEYNQCVELYFQILGEQFQDIEFKSIEELQRSLLIARENATERFYNLRAHDSPEAEEKFDKHYRQLLEVIQEKERKLIQVNSDVSGEMMDQTVQEFNQKIMQNPKSNQKFSTNDVKEIEKKFTEQLQFFNTKLLGQGEQYKLVGKIAGIIQNALIDSVNKEIQELEIMHKNDIDKENKEIQRIKDLISKGEKETNEHIQNINKISTDINEITNNIKKIQSQKIPALEKEIQTIVKQKEALKIECDANKKKASTKCGCLKNDLTKYEIKPPNTLPSQGQQQPR</sequence>
<evidence type="ECO:0000256" key="2">
    <source>
        <dbReference type="SAM" id="MobiDB-lite"/>
    </source>
</evidence>
<dbReference type="HOGENOM" id="CLU_353221_0_0_1"/>
<protein>
    <submittedName>
        <fullName evidence="4">Amine-terminal domain guanylate-binding protein</fullName>
    </submittedName>
</protein>
<gene>
    <name evidence="4" type="ORF">TTHERM_00804730</name>
</gene>
<dbReference type="InterPro" id="IPR027417">
    <property type="entry name" value="P-loop_NTPase"/>
</dbReference>
<reference evidence="5" key="1">
    <citation type="journal article" date="2006" name="PLoS Biol.">
        <title>Macronuclear genome sequence of the ciliate Tetrahymena thermophila, a model eukaryote.</title>
        <authorList>
            <person name="Eisen J.A."/>
            <person name="Coyne R.S."/>
            <person name="Wu M."/>
            <person name="Wu D."/>
            <person name="Thiagarajan M."/>
            <person name="Wortman J.R."/>
            <person name="Badger J.H."/>
            <person name="Ren Q."/>
            <person name="Amedeo P."/>
            <person name="Jones K.M."/>
            <person name="Tallon L.J."/>
            <person name="Delcher A.L."/>
            <person name="Salzberg S.L."/>
            <person name="Silva J.C."/>
            <person name="Haas B.J."/>
            <person name="Majoros W.H."/>
            <person name="Farzad M."/>
            <person name="Carlton J.M."/>
            <person name="Smith R.K. Jr."/>
            <person name="Garg J."/>
            <person name="Pearlman R.E."/>
            <person name="Karrer K.M."/>
            <person name="Sun L."/>
            <person name="Manning G."/>
            <person name="Elde N.C."/>
            <person name="Turkewitz A.P."/>
            <person name="Asai D.J."/>
            <person name="Wilkes D.E."/>
            <person name="Wang Y."/>
            <person name="Cai H."/>
            <person name="Collins K."/>
            <person name="Stewart B.A."/>
            <person name="Lee S.R."/>
            <person name="Wilamowska K."/>
            <person name="Weinberg Z."/>
            <person name="Ruzzo W.L."/>
            <person name="Wloga D."/>
            <person name="Gaertig J."/>
            <person name="Frankel J."/>
            <person name="Tsao C.-C."/>
            <person name="Gorovsky M.A."/>
            <person name="Keeling P.J."/>
            <person name="Waller R.F."/>
            <person name="Patron N.J."/>
            <person name="Cherry J.M."/>
            <person name="Stover N.A."/>
            <person name="Krieger C.J."/>
            <person name="del Toro C."/>
            <person name="Ryder H.F."/>
            <person name="Williamson S.C."/>
            <person name="Barbeau R.A."/>
            <person name="Hamilton E.P."/>
            <person name="Orias E."/>
        </authorList>
    </citation>
    <scope>NUCLEOTIDE SEQUENCE [LARGE SCALE GENOMIC DNA]</scope>
    <source>
        <strain evidence="5">SB210</strain>
    </source>
</reference>
<proteinExistence type="predicted"/>
<dbReference type="eggNOG" id="KOG2037">
    <property type="taxonomic scope" value="Eukaryota"/>
</dbReference>
<dbReference type="RefSeq" id="XP_001012422.2">
    <property type="nucleotide sequence ID" value="XM_001012422.3"/>
</dbReference>
<dbReference type="EMBL" id="GG662763">
    <property type="protein sequence ID" value="EAR92177.2"/>
    <property type="molecule type" value="Genomic_DNA"/>
</dbReference>